<protein>
    <submittedName>
        <fullName evidence="1">Uncharacterized protein</fullName>
    </submittedName>
</protein>
<proteinExistence type="predicted"/>
<name>A0ACB9QSE2_9MYRT</name>
<sequence length="717" mass="83408">MSFDQDLEFIEMGVKKLKRQLEGDPEAIVTMVDKMSLYTKVYNLCTQRGSPVSPRELYDKYKELIIEYIMSTVLPSLQEKCDEEILIQLVEMWGIHKKMVHKLFLYFQYLDHGYVSRNSLPPLHEVGLTCFHDLVFKEFKDKVRDAIISMIAQQREGKPFDGDSIKSVLDIFVQHGIEIGFEEAMLKEAAIYYSNKASSLVRKFSYREYMLKANECLQREKTGVSCYLNASTEAALLEVVRNEFLSLFAGHYLEREKSRFLTLLAHENAEELSRMFRPFSKDAIWSHMAEPLSNIFKNHVHMEAIALARDTAMNGQEFIQKAIKLHEKCLKYINECFQEHDRFRQALAYVFHWLCNTAVGGRQPLELLASFCDDLLKKDCGKRLSDKAIEETFEKAVKLLPYVYAKDHFLKLYRENLARRLLSESANDDRERKILVKIKQQIGNWFQHPMKRMVDDITSTRENQLSFRDYIDRNSSIRPGIDFAVTVLSQGLWPDFKLADLDLPPEMEKCKEVFGEYYQWKNKDRKLTWIPSAGTCNVVGRFEPKTMELIMTPVQAAALLLFNSTNRLSYSEIMTQLNMTEDNVVGLLYSLSCAKHKILIKEPAMKTISPTDYFEFNSKFTDKMASIKIPPPPVAKSKKATEGVNKDCRWTIDASIVRIMKSQKVMAQKELVKECVKELGHMFKPELKMIKKRIEGLMARYFLERDSQDPELLRYLP</sequence>
<comment type="caution">
    <text evidence="1">The sequence shown here is derived from an EMBL/GenBank/DDBJ whole genome shotgun (WGS) entry which is preliminary data.</text>
</comment>
<evidence type="ECO:0000313" key="2">
    <source>
        <dbReference type="Proteomes" id="UP001057402"/>
    </source>
</evidence>
<organism evidence="1 2">
    <name type="scientific">Melastoma candidum</name>
    <dbReference type="NCBI Taxonomy" id="119954"/>
    <lineage>
        <taxon>Eukaryota</taxon>
        <taxon>Viridiplantae</taxon>
        <taxon>Streptophyta</taxon>
        <taxon>Embryophyta</taxon>
        <taxon>Tracheophyta</taxon>
        <taxon>Spermatophyta</taxon>
        <taxon>Magnoliopsida</taxon>
        <taxon>eudicotyledons</taxon>
        <taxon>Gunneridae</taxon>
        <taxon>Pentapetalae</taxon>
        <taxon>rosids</taxon>
        <taxon>malvids</taxon>
        <taxon>Myrtales</taxon>
        <taxon>Melastomataceae</taxon>
        <taxon>Melastomatoideae</taxon>
        <taxon>Melastomateae</taxon>
        <taxon>Melastoma</taxon>
    </lineage>
</organism>
<accession>A0ACB9QSE2</accession>
<gene>
    <name evidence="1" type="ORF">MLD38_017995</name>
</gene>
<evidence type="ECO:0000313" key="1">
    <source>
        <dbReference type="EMBL" id="KAI4369570.1"/>
    </source>
</evidence>
<dbReference type="Proteomes" id="UP001057402">
    <property type="component" value="Chromosome 5"/>
</dbReference>
<dbReference type="EMBL" id="CM042884">
    <property type="protein sequence ID" value="KAI4369570.1"/>
    <property type="molecule type" value="Genomic_DNA"/>
</dbReference>
<reference evidence="2" key="1">
    <citation type="journal article" date="2023" name="Front. Plant Sci.">
        <title>Chromosomal-level genome assembly of Melastoma candidum provides insights into trichome evolution.</title>
        <authorList>
            <person name="Zhong Y."/>
            <person name="Wu W."/>
            <person name="Sun C."/>
            <person name="Zou P."/>
            <person name="Liu Y."/>
            <person name="Dai S."/>
            <person name="Zhou R."/>
        </authorList>
    </citation>
    <scope>NUCLEOTIDE SEQUENCE [LARGE SCALE GENOMIC DNA]</scope>
</reference>
<keyword evidence="2" id="KW-1185">Reference proteome</keyword>